<dbReference type="InterPro" id="IPR036291">
    <property type="entry name" value="NAD(P)-bd_dom_sf"/>
</dbReference>
<dbReference type="Proteomes" id="UP000657177">
    <property type="component" value="Unassembled WGS sequence"/>
</dbReference>
<dbReference type="Pfam" id="PF01210">
    <property type="entry name" value="NAD_Gly3P_dh_N"/>
    <property type="match status" value="1"/>
</dbReference>
<gene>
    <name evidence="4" type="ORF">G5B42_03045</name>
</gene>
<keyword evidence="1" id="KW-0560">Oxidoreductase</keyword>
<feature type="domain" description="Glycerol-3-phosphate dehydrogenase NAD-dependent N-terminal" evidence="2">
    <location>
        <begin position="16"/>
        <end position="113"/>
    </location>
</feature>
<proteinExistence type="predicted"/>
<dbReference type="Pfam" id="PF02317">
    <property type="entry name" value="Octopine_DH"/>
    <property type="match status" value="1"/>
</dbReference>
<dbReference type="GO" id="GO:0016616">
    <property type="term" value="F:oxidoreductase activity, acting on the CH-OH group of donors, NAD or NADP as acceptor"/>
    <property type="evidence" value="ECO:0007669"/>
    <property type="project" value="InterPro"/>
</dbReference>
<dbReference type="GO" id="GO:0051287">
    <property type="term" value="F:NAD binding"/>
    <property type="evidence" value="ECO:0007669"/>
    <property type="project" value="InterPro"/>
</dbReference>
<dbReference type="Gene3D" id="3.40.50.720">
    <property type="entry name" value="NAD(P)-binding Rossmann-like Domain"/>
    <property type="match status" value="1"/>
</dbReference>
<evidence type="ECO:0000259" key="3">
    <source>
        <dbReference type="Pfam" id="PF02317"/>
    </source>
</evidence>
<keyword evidence="5" id="KW-1185">Reference proteome</keyword>
<dbReference type="SUPFAM" id="SSF48179">
    <property type="entry name" value="6-phosphogluconate dehydrogenase C-terminal domain-like"/>
    <property type="match status" value="1"/>
</dbReference>
<feature type="domain" description="Opine dehydrogenase" evidence="3">
    <location>
        <begin position="195"/>
        <end position="339"/>
    </location>
</feature>
<dbReference type="InterPro" id="IPR003421">
    <property type="entry name" value="Opine_DH"/>
</dbReference>
<evidence type="ECO:0000256" key="1">
    <source>
        <dbReference type="ARBA" id="ARBA00023002"/>
    </source>
</evidence>
<evidence type="ECO:0000259" key="2">
    <source>
        <dbReference type="Pfam" id="PF01210"/>
    </source>
</evidence>
<dbReference type="EMBL" id="JAAKDE010000004">
    <property type="protein sequence ID" value="MBA2132520.1"/>
    <property type="molecule type" value="Genomic_DNA"/>
</dbReference>
<dbReference type="InterPro" id="IPR051729">
    <property type="entry name" value="Opine/Lysopine_DH"/>
</dbReference>
<comment type="caution">
    <text evidence="4">The sequence shown here is derived from an EMBL/GenBank/DDBJ whole genome shotgun (WGS) entry which is preliminary data.</text>
</comment>
<dbReference type="GO" id="GO:0046168">
    <property type="term" value="P:glycerol-3-phosphate catabolic process"/>
    <property type="evidence" value="ECO:0007669"/>
    <property type="project" value="InterPro"/>
</dbReference>
<protein>
    <submittedName>
        <fullName evidence="4">NAD/NADP octopine/nopaline dehydrogenase family protein</fullName>
    </submittedName>
</protein>
<dbReference type="Gene3D" id="1.10.1040.10">
    <property type="entry name" value="N-(1-d-carboxylethyl)-l-norvaline Dehydrogenase, domain 2"/>
    <property type="match status" value="1"/>
</dbReference>
<dbReference type="InterPro" id="IPR011128">
    <property type="entry name" value="G3P_DH_NAD-dep_N"/>
</dbReference>
<organism evidence="4 5">
    <name type="scientific">Capillibacterium thermochitinicola</name>
    <dbReference type="NCBI Taxonomy" id="2699427"/>
    <lineage>
        <taxon>Bacteria</taxon>
        <taxon>Bacillati</taxon>
        <taxon>Bacillota</taxon>
        <taxon>Capillibacterium</taxon>
    </lineage>
</organism>
<dbReference type="PANTHER" id="PTHR38015:SF1">
    <property type="entry name" value="OPINE DEHYDROGENASE DOMAIN-CONTAINING PROTEIN"/>
    <property type="match status" value="1"/>
</dbReference>
<dbReference type="InterPro" id="IPR013328">
    <property type="entry name" value="6PGD_dom2"/>
</dbReference>
<dbReference type="SUPFAM" id="SSF51735">
    <property type="entry name" value="NAD(P)-binding Rossmann-fold domains"/>
    <property type="match status" value="1"/>
</dbReference>
<dbReference type="AlphaFoldDB" id="A0A8J6HYS4"/>
<name>A0A8J6HYS4_9FIRM</name>
<dbReference type="PANTHER" id="PTHR38015">
    <property type="entry name" value="BLR6086 PROTEIN"/>
    <property type="match status" value="1"/>
</dbReference>
<evidence type="ECO:0000313" key="4">
    <source>
        <dbReference type="EMBL" id="MBA2132520.1"/>
    </source>
</evidence>
<sequence>MVLINESRNLDHDPRICVLGAGHGGMAMAGHLAMAGYKVNLYNRSEERLEPVRLLGGIELSGAIEGFGPINLATSNIAEAIQDADILMVVVPANGHASIAEQVAPYLRDGQYILLNPGRTGGALEFRAVLRRMGCQAQVILGEAQTLLYASRNINPAQVRIFGIKNNIPIAALPGNLTAELVARLRTIFPQFVPGDNVLKTSLNNIGAIFHPALTVLNAARIESTRGEFQFYMEGVTPSVAHVLEALDQERVAVAAALGIRAMSAREWLYVAYDAPGKTLFEAMRNNPGYKGINAPSMVDHRYLWEDVSMSLVPIASLGRHLNVPTPTIENIIHLASLMNQTDYWKEGRTIEKMGLAGLTVAQIRRLALEGDV</sequence>
<evidence type="ECO:0000313" key="5">
    <source>
        <dbReference type="Proteomes" id="UP000657177"/>
    </source>
</evidence>
<accession>A0A8J6HYS4</accession>
<dbReference type="InterPro" id="IPR008927">
    <property type="entry name" value="6-PGluconate_DH-like_C_sf"/>
</dbReference>
<reference evidence="4" key="1">
    <citation type="submission" date="2020-06" db="EMBL/GenBank/DDBJ databases">
        <title>Novel chitinolytic bacterium.</title>
        <authorList>
            <person name="Ungkulpasvich U."/>
            <person name="Kosugi A."/>
            <person name="Uke A."/>
        </authorList>
    </citation>
    <scope>NUCLEOTIDE SEQUENCE</scope>
    <source>
        <strain evidence="4">UUS1-1</strain>
    </source>
</reference>
<dbReference type="RefSeq" id="WP_181338963.1">
    <property type="nucleotide sequence ID" value="NZ_JAAKDE010000004.1"/>
</dbReference>